<dbReference type="Proteomes" id="UP001280121">
    <property type="component" value="Unassembled WGS sequence"/>
</dbReference>
<name>A0AAD9UAQ3_9ROSI</name>
<evidence type="ECO:0000256" key="1">
    <source>
        <dbReference type="SAM" id="MobiDB-lite"/>
    </source>
</evidence>
<evidence type="ECO:0000313" key="2">
    <source>
        <dbReference type="EMBL" id="KAK2650766.1"/>
    </source>
</evidence>
<feature type="compositionally biased region" description="Low complexity" evidence="1">
    <location>
        <begin position="72"/>
        <end position="91"/>
    </location>
</feature>
<evidence type="ECO:0000313" key="3">
    <source>
        <dbReference type="Proteomes" id="UP001280121"/>
    </source>
</evidence>
<dbReference type="AlphaFoldDB" id="A0AAD9UAQ3"/>
<keyword evidence="3" id="KW-1185">Reference proteome</keyword>
<comment type="caution">
    <text evidence="2">The sequence shown here is derived from an EMBL/GenBank/DDBJ whole genome shotgun (WGS) entry which is preliminary data.</text>
</comment>
<organism evidence="2 3">
    <name type="scientific">Dipteronia dyeriana</name>
    <dbReference type="NCBI Taxonomy" id="168575"/>
    <lineage>
        <taxon>Eukaryota</taxon>
        <taxon>Viridiplantae</taxon>
        <taxon>Streptophyta</taxon>
        <taxon>Embryophyta</taxon>
        <taxon>Tracheophyta</taxon>
        <taxon>Spermatophyta</taxon>
        <taxon>Magnoliopsida</taxon>
        <taxon>eudicotyledons</taxon>
        <taxon>Gunneridae</taxon>
        <taxon>Pentapetalae</taxon>
        <taxon>rosids</taxon>
        <taxon>malvids</taxon>
        <taxon>Sapindales</taxon>
        <taxon>Sapindaceae</taxon>
        <taxon>Hippocastanoideae</taxon>
        <taxon>Acereae</taxon>
        <taxon>Dipteronia</taxon>
    </lineage>
</organism>
<gene>
    <name evidence="2" type="ORF">Ddye_018255</name>
</gene>
<proteinExistence type="predicted"/>
<accession>A0AAD9UAQ3</accession>
<sequence>MKQVSRQDFSVMQCNISYSPMAAAYTIGFAGITLRRTLATAISCGLVGGHCQAGHKVDIMVIPASMSSTTVTTATASSPSPSRTSTAAIAPTPTPPDYKF</sequence>
<protein>
    <submittedName>
        <fullName evidence="2">Uncharacterized protein</fullName>
    </submittedName>
</protein>
<feature type="region of interest" description="Disordered" evidence="1">
    <location>
        <begin position="72"/>
        <end position="100"/>
    </location>
</feature>
<dbReference type="EMBL" id="JANJYI010000005">
    <property type="protein sequence ID" value="KAK2650766.1"/>
    <property type="molecule type" value="Genomic_DNA"/>
</dbReference>
<reference evidence="2" key="1">
    <citation type="journal article" date="2023" name="Plant J.">
        <title>Genome sequences and population genomics provide insights into the demographic history, inbreeding, and mutation load of two 'living fossil' tree species of Dipteronia.</title>
        <authorList>
            <person name="Feng Y."/>
            <person name="Comes H.P."/>
            <person name="Chen J."/>
            <person name="Zhu S."/>
            <person name="Lu R."/>
            <person name="Zhang X."/>
            <person name="Li P."/>
            <person name="Qiu J."/>
            <person name="Olsen K.M."/>
            <person name="Qiu Y."/>
        </authorList>
    </citation>
    <scope>NUCLEOTIDE SEQUENCE</scope>
    <source>
        <strain evidence="2">KIB01</strain>
    </source>
</reference>